<dbReference type="RefSeq" id="WP_013421389.1">
    <property type="nucleotide sequence ID" value="NC_014666.1"/>
</dbReference>
<evidence type="ECO:0000256" key="5">
    <source>
        <dbReference type="SAM" id="MobiDB-lite"/>
    </source>
</evidence>
<feature type="region of interest" description="Disordered" evidence="5">
    <location>
        <begin position="1"/>
        <end position="27"/>
    </location>
</feature>
<dbReference type="STRING" id="298654.FraEuI1c_0178"/>
<dbReference type="Pfam" id="PF04932">
    <property type="entry name" value="Wzy_C"/>
    <property type="match status" value="1"/>
</dbReference>
<feature type="transmembrane region" description="Helical" evidence="6">
    <location>
        <begin position="189"/>
        <end position="208"/>
    </location>
</feature>
<evidence type="ECO:0000313" key="9">
    <source>
        <dbReference type="Proteomes" id="UP000002484"/>
    </source>
</evidence>
<dbReference type="OrthoDB" id="185849at2"/>
<evidence type="ECO:0000256" key="4">
    <source>
        <dbReference type="ARBA" id="ARBA00023136"/>
    </source>
</evidence>
<evidence type="ECO:0000256" key="6">
    <source>
        <dbReference type="SAM" id="Phobius"/>
    </source>
</evidence>
<dbReference type="EMBL" id="CP002299">
    <property type="protein sequence ID" value="ADP78266.1"/>
    <property type="molecule type" value="Genomic_DNA"/>
</dbReference>
<sequence>MTAPAAELSRPAGGLGGRAEIGPPARPGMWMGRRWRPAPRPAAMRGSVNSAVRRLETPAAERAARRMTMFGLIVTFGMVLGGRGFAYLGIAPINLYISEITIITMVIYSPTRAYITGLLRQTGRAGRLHLLAVAMVVFFSYGVIETVRGLFDGGSSTTLLKSLQLYYYPILLSFGMWMGARDPKIFSKLVWALAWGNATYGILYAIVLNKLQITVPGNPGAPLFDLGLTNAAMAILGLIVYHRRSKWLIPLILLNVAVLFGHQIRAEWLALIVSLVIYCVLTRQYRRLVAGLGVVLVFATIITIINVKIPGPSDRGGAVRPTDVIGRAVGSVDPELASQFTSAERVQGANGTAQFRQEWWNGIWHSATSDPTFLLFGHGYGFNLQTLAPPGNVDTTVRSPHNIIFYSIGYTGFVGVALMALLFYAIARQLWTVFKRTGNPVGLALMALMVTASQFEPFLESPFGAAACYLTLGMCLAPLMRLGGGDGRRLPARLERALAGMAHDRPALDLEPAPIPAQRRYASRGGPVTSTDLIPEPGSSGSEGPPLRRPAALSAGAPRPGRR</sequence>
<evidence type="ECO:0000256" key="2">
    <source>
        <dbReference type="ARBA" id="ARBA00022692"/>
    </source>
</evidence>
<keyword evidence="4 6" id="KW-0472">Membrane</keyword>
<evidence type="ECO:0000259" key="7">
    <source>
        <dbReference type="Pfam" id="PF04932"/>
    </source>
</evidence>
<comment type="subcellular location">
    <subcellularLocation>
        <location evidence="1">Membrane</location>
        <topology evidence="1">Multi-pass membrane protein</topology>
    </subcellularLocation>
</comment>
<keyword evidence="9" id="KW-1185">Reference proteome</keyword>
<feature type="domain" description="O-antigen ligase-related" evidence="7">
    <location>
        <begin position="252"/>
        <end position="419"/>
    </location>
</feature>
<gene>
    <name evidence="8" type="ordered locus">FraEuI1c_0178</name>
</gene>
<feature type="transmembrane region" description="Helical" evidence="6">
    <location>
        <begin position="96"/>
        <end position="115"/>
    </location>
</feature>
<dbReference type="Proteomes" id="UP000002484">
    <property type="component" value="Chromosome"/>
</dbReference>
<feature type="transmembrane region" description="Helical" evidence="6">
    <location>
        <begin position="292"/>
        <end position="309"/>
    </location>
</feature>
<dbReference type="GO" id="GO:0016020">
    <property type="term" value="C:membrane"/>
    <property type="evidence" value="ECO:0007669"/>
    <property type="project" value="UniProtKB-SubCell"/>
</dbReference>
<dbReference type="InterPro" id="IPR051533">
    <property type="entry name" value="WaaL-like"/>
</dbReference>
<feature type="transmembrane region" description="Helical" evidence="6">
    <location>
        <begin position="70"/>
        <end position="90"/>
    </location>
</feature>
<dbReference type="AlphaFoldDB" id="E3J4U7"/>
<feature type="region of interest" description="Disordered" evidence="5">
    <location>
        <begin position="513"/>
        <end position="563"/>
    </location>
</feature>
<accession>E3J4U7</accession>
<feature type="transmembrane region" description="Helical" evidence="6">
    <location>
        <begin position="220"/>
        <end position="240"/>
    </location>
</feature>
<name>E3J4U7_PSEI1</name>
<reference evidence="8 9" key="1">
    <citation type="submission" date="2010-10" db="EMBL/GenBank/DDBJ databases">
        <title>Complete sequence of Frankia sp. EuI1c.</title>
        <authorList>
            <consortium name="US DOE Joint Genome Institute"/>
            <person name="Lucas S."/>
            <person name="Copeland A."/>
            <person name="Lapidus A."/>
            <person name="Cheng J.-F."/>
            <person name="Bruce D."/>
            <person name="Goodwin L."/>
            <person name="Pitluck S."/>
            <person name="Chertkov O."/>
            <person name="Detter J.C."/>
            <person name="Han C."/>
            <person name="Tapia R."/>
            <person name="Land M."/>
            <person name="Hauser L."/>
            <person name="Jeffries C."/>
            <person name="Kyrpides N."/>
            <person name="Ivanova N."/>
            <person name="Mikhailova N."/>
            <person name="Beauchemin N."/>
            <person name="Sen A."/>
            <person name="Sur S.A."/>
            <person name="Gtari M."/>
            <person name="Wall L."/>
            <person name="Tisa L."/>
            <person name="Woyke T."/>
        </authorList>
    </citation>
    <scope>NUCLEOTIDE SEQUENCE [LARGE SCALE GENOMIC DNA]</scope>
    <source>
        <strain evidence="9">DSM 45817 / CECT 9037 / EuI1c</strain>
    </source>
</reference>
<feature type="transmembrane region" description="Helical" evidence="6">
    <location>
        <begin position="268"/>
        <end position="285"/>
    </location>
</feature>
<feature type="compositionally biased region" description="Low complexity" evidence="5">
    <location>
        <begin position="535"/>
        <end position="545"/>
    </location>
</feature>
<feature type="transmembrane region" description="Helical" evidence="6">
    <location>
        <begin position="403"/>
        <end position="426"/>
    </location>
</feature>
<feature type="transmembrane region" description="Helical" evidence="6">
    <location>
        <begin position="127"/>
        <end position="144"/>
    </location>
</feature>
<feature type="transmembrane region" description="Helical" evidence="6">
    <location>
        <begin position="247"/>
        <end position="262"/>
    </location>
</feature>
<keyword evidence="2 6" id="KW-0812">Transmembrane</keyword>
<feature type="transmembrane region" description="Helical" evidence="6">
    <location>
        <begin position="438"/>
        <end position="455"/>
    </location>
</feature>
<dbReference type="PANTHER" id="PTHR37422">
    <property type="entry name" value="TEICHURONIC ACID BIOSYNTHESIS PROTEIN TUAE"/>
    <property type="match status" value="1"/>
</dbReference>
<evidence type="ECO:0000256" key="3">
    <source>
        <dbReference type="ARBA" id="ARBA00022989"/>
    </source>
</evidence>
<dbReference type="InterPro" id="IPR007016">
    <property type="entry name" value="O-antigen_ligase-rel_domated"/>
</dbReference>
<feature type="transmembrane region" description="Helical" evidence="6">
    <location>
        <begin position="164"/>
        <end position="180"/>
    </location>
</feature>
<evidence type="ECO:0000256" key="1">
    <source>
        <dbReference type="ARBA" id="ARBA00004141"/>
    </source>
</evidence>
<organism evidence="8 9">
    <name type="scientific">Pseudofrankia inefficax (strain DSM 45817 / CECT 9037 / DDB 130130 / EuI1c)</name>
    <name type="common">Frankia inefficax</name>
    <dbReference type="NCBI Taxonomy" id="298654"/>
    <lineage>
        <taxon>Bacteria</taxon>
        <taxon>Bacillati</taxon>
        <taxon>Actinomycetota</taxon>
        <taxon>Actinomycetes</taxon>
        <taxon>Frankiales</taxon>
        <taxon>Frankiaceae</taxon>
        <taxon>Pseudofrankia</taxon>
    </lineage>
</organism>
<proteinExistence type="predicted"/>
<feature type="transmembrane region" description="Helical" evidence="6">
    <location>
        <begin position="461"/>
        <end position="480"/>
    </location>
</feature>
<dbReference type="KEGG" id="fri:FraEuI1c_0178"/>
<dbReference type="HOGENOM" id="CLU_483767_0_0_11"/>
<dbReference type="InParanoid" id="E3J4U7"/>
<keyword evidence="3 6" id="KW-1133">Transmembrane helix</keyword>
<protein>
    <submittedName>
        <fullName evidence="8">O-antigen polymerase</fullName>
    </submittedName>
</protein>
<evidence type="ECO:0000313" key="8">
    <source>
        <dbReference type="EMBL" id="ADP78266.1"/>
    </source>
</evidence>
<dbReference type="PANTHER" id="PTHR37422:SF13">
    <property type="entry name" value="LIPOPOLYSACCHARIDE BIOSYNTHESIS PROTEIN PA4999-RELATED"/>
    <property type="match status" value="1"/>
</dbReference>